<keyword evidence="2" id="KW-1185">Reference proteome</keyword>
<sequence length="85" mass="9976">MSTFKFSLHYITKCHGPIHCYSKNYCPSTHNIIKRNSRLQEFTQIELKICRNKHTLTSKMYPALTHCACQCMFTWCTLGKKMANL</sequence>
<evidence type="ECO:0000313" key="2">
    <source>
        <dbReference type="Proteomes" id="UP000006729"/>
    </source>
</evidence>
<dbReference type="AlphaFoldDB" id="A0A2K1X8T7"/>
<accession>A0A2K1X8T7</accession>
<reference evidence="1 2" key="1">
    <citation type="journal article" date="2006" name="Science">
        <title>The genome of black cottonwood, Populus trichocarpa (Torr. &amp; Gray).</title>
        <authorList>
            <person name="Tuskan G.A."/>
            <person name="Difazio S."/>
            <person name="Jansson S."/>
            <person name="Bohlmann J."/>
            <person name="Grigoriev I."/>
            <person name="Hellsten U."/>
            <person name="Putnam N."/>
            <person name="Ralph S."/>
            <person name="Rombauts S."/>
            <person name="Salamov A."/>
            <person name="Schein J."/>
            <person name="Sterck L."/>
            <person name="Aerts A."/>
            <person name="Bhalerao R.R."/>
            <person name="Bhalerao R.P."/>
            <person name="Blaudez D."/>
            <person name="Boerjan W."/>
            <person name="Brun A."/>
            <person name="Brunner A."/>
            <person name="Busov V."/>
            <person name="Campbell M."/>
            <person name="Carlson J."/>
            <person name="Chalot M."/>
            <person name="Chapman J."/>
            <person name="Chen G.L."/>
            <person name="Cooper D."/>
            <person name="Coutinho P.M."/>
            <person name="Couturier J."/>
            <person name="Covert S."/>
            <person name="Cronk Q."/>
            <person name="Cunningham R."/>
            <person name="Davis J."/>
            <person name="Degroeve S."/>
            <person name="Dejardin A."/>
            <person name="Depamphilis C."/>
            <person name="Detter J."/>
            <person name="Dirks B."/>
            <person name="Dubchak I."/>
            <person name="Duplessis S."/>
            <person name="Ehlting J."/>
            <person name="Ellis B."/>
            <person name="Gendler K."/>
            <person name="Goodstein D."/>
            <person name="Gribskov M."/>
            <person name="Grimwood J."/>
            <person name="Groover A."/>
            <person name="Gunter L."/>
            <person name="Hamberger B."/>
            <person name="Heinze B."/>
            <person name="Helariutta Y."/>
            <person name="Henrissat B."/>
            <person name="Holligan D."/>
            <person name="Holt R."/>
            <person name="Huang W."/>
            <person name="Islam-Faridi N."/>
            <person name="Jones S."/>
            <person name="Jones-Rhoades M."/>
            <person name="Jorgensen R."/>
            <person name="Joshi C."/>
            <person name="Kangasjarvi J."/>
            <person name="Karlsson J."/>
            <person name="Kelleher C."/>
            <person name="Kirkpatrick R."/>
            <person name="Kirst M."/>
            <person name="Kohler A."/>
            <person name="Kalluri U."/>
            <person name="Larimer F."/>
            <person name="Leebens-Mack J."/>
            <person name="Leple J.C."/>
            <person name="Locascio P."/>
            <person name="Lou Y."/>
            <person name="Lucas S."/>
            <person name="Martin F."/>
            <person name="Montanini B."/>
            <person name="Napoli C."/>
            <person name="Nelson D.R."/>
            <person name="Nelson C."/>
            <person name="Nieminen K."/>
            <person name="Nilsson O."/>
            <person name="Pereda V."/>
            <person name="Peter G."/>
            <person name="Philippe R."/>
            <person name="Pilate G."/>
            <person name="Poliakov A."/>
            <person name="Razumovskaya J."/>
            <person name="Richardson P."/>
            <person name="Rinaldi C."/>
            <person name="Ritland K."/>
            <person name="Rouze P."/>
            <person name="Ryaboy D."/>
            <person name="Schmutz J."/>
            <person name="Schrader J."/>
            <person name="Segerman B."/>
            <person name="Shin H."/>
            <person name="Siddiqui A."/>
            <person name="Sterky F."/>
            <person name="Terry A."/>
            <person name="Tsai C.J."/>
            <person name="Uberbacher E."/>
            <person name="Unneberg P."/>
            <person name="Vahala J."/>
            <person name="Wall K."/>
            <person name="Wessler S."/>
            <person name="Yang G."/>
            <person name="Yin T."/>
            <person name="Douglas C."/>
            <person name="Marra M."/>
            <person name="Sandberg G."/>
            <person name="Van de Peer Y."/>
            <person name="Rokhsar D."/>
        </authorList>
    </citation>
    <scope>NUCLEOTIDE SEQUENCE [LARGE SCALE GENOMIC DNA]</scope>
    <source>
        <strain evidence="2">cv. Nisqually</strain>
    </source>
</reference>
<dbReference type="Proteomes" id="UP000006729">
    <property type="component" value="Chromosome 16"/>
</dbReference>
<evidence type="ECO:0000313" key="1">
    <source>
        <dbReference type="EMBL" id="PNS97196.1"/>
    </source>
</evidence>
<proteinExistence type="predicted"/>
<dbReference type="EMBL" id="CM009305">
    <property type="protein sequence ID" value="PNS97196.1"/>
    <property type="molecule type" value="Genomic_DNA"/>
</dbReference>
<organism evidence="1 2">
    <name type="scientific">Populus trichocarpa</name>
    <name type="common">Western balsam poplar</name>
    <name type="synonym">Populus balsamifera subsp. trichocarpa</name>
    <dbReference type="NCBI Taxonomy" id="3694"/>
    <lineage>
        <taxon>Eukaryota</taxon>
        <taxon>Viridiplantae</taxon>
        <taxon>Streptophyta</taxon>
        <taxon>Embryophyta</taxon>
        <taxon>Tracheophyta</taxon>
        <taxon>Spermatophyta</taxon>
        <taxon>Magnoliopsida</taxon>
        <taxon>eudicotyledons</taxon>
        <taxon>Gunneridae</taxon>
        <taxon>Pentapetalae</taxon>
        <taxon>rosids</taxon>
        <taxon>fabids</taxon>
        <taxon>Malpighiales</taxon>
        <taxon>Salicaceae</taxon>
        <taxon>Saliceae</taxon>
        <taxon>Populus</taxon>
    </lineage>
</organism>
<name>A0A2K1X8T7_POPTR</name>
<gene>
    <name evidence="1" type="ORF">POPTR_016G007000</name>
</gene>
<dbReference type="InParanoid" id="A0A2K1X8T7"/>
<protein>
    <submittedName>
        <fullName evidence="1">Uncharacterized protein</fullName>
    </submittedName>
</protein>